<feature type="transmembrane region" description="Helical" evidence="8">
    <location>
        <begin position="85"/>
        <end position="105"/>
    </location>
</feature>
<keyword evidence="4" id="KW-0997">Cell inner membrane</keyword>
<feature type="transmembrane region" description="Helical" evidence="8">
    <location>
        <begin position="326"/>
        <end position="343"/>
    </location>
</feature>
<feature type="transmembrane region" description="Helical" evidence="8">
    <location>
        <begin position="53"/>
        <end position="73"/>
    </location>
</feature>
<keyword evidence="2" id="KW-0813">Transport</keyword>
<feature type="transmembrane region" description="Helical" evidence="8">
    <location>
        <begin position="12"/>
        <end position="33"/>
    </location>
</feature>
<dbReference type="EMBL" id="JAEUWV010000005">
    <property type="protein sequence ID" value="MCO6394458.1"/>
    <property type="molecule type" value="Genomic_DNA"/>
</dbReference>
<evidence type="ECO:0000313" key="10">
    <source>
        <dbReference type="Proteomes" id="UP001205920"/>
    </source>
</evidence>
<feature type="transmembrane region" description="Helical" evidence="8">
    <location>
        <begin position="227"/>
        <end position="244"/>
    </location>
</feature>
<accession>A0AAW5HSL1</accession>
<evidence type="ECO:0000256" key="3">
    <source>
        <dbReference type="ARBA" id="ARBA00022475"/>
    </source>
</evidence>
<gene>
    <name evidence="9" type="ORF">JMN37_05630</name>
</gene>
<keyword evidence="5 8" id="KW-0812">Transmembrane</keyword>
<dbReference type="GO" id="GO:0030395">
    <property type="term" value="F:lactose binding"/>
    <property type="evidence" value="ECO:0007669"/>
    <property type="project" value="TreeGrafter"/>
</dbReference>
<feature type="transmembrane region" description="Helical" evidence="8">
    <location>
        <begin position="387"/>
        <end position="406"/>
    </location>
</feature>
<dbReference type="PANTHER" id="PTHR23522:SF10">
    <property type="entry name" value="3-PHENYLPROPIONIC ACID TRANSPORTER-RELATED"/>
    <property type="match status" value="1"/>
</dbReference>
<dbReference type="GO" id="GO:0005886">
    <property type="term" value="C:plasma membrane"/>
    <property type="evidence" value="ECO:0007669"/>
    <property type="project" value="UniProtKB-SubCell"/>
</dbReference>
<sequence>MDMLRSQFSNPAYRFGSATIFLFFAAWGIWWSFYQIWLTSEAGGLQLNGAQVGTVYAIQGAITMALMLVYGVLQDKLDLKRPLTIFIGASATLIGPFTQFIYHPLLRDHFIVGAILGSVVLSAGFVAGAGLLEAFVERMANRTGFEYGQARMWGSFAYAIVALLAGIFFTINPMLNFWIGSALGALLLCTQLFWHPQGTAQEASIEEVTAKTPPVSEMFGLLKDSHVWKVIVIVLLSWTFYTVFDQQMFPDFYTSLFSSPEVGQRAYGTLNSVQVFLEAIMMGLIPLLMRKVGARNTLLLGIGVMFVRIFLCAAFAGPVLISIAKMLHAFEVPLCILAIFKYFAIHFNKALSATLYLVAFQLSSQLGNVILSTPLGSLRDQIGYQPTFFVISGVVFVAGVIAFFALKRDDEAVVNPEEIPTR</sequence>
<keyword evidence="3" id="KW-1003">Cell membrane</keyword>
<dbReference type="InterPro" id="IPR000576">
    <property type="entry name" value="LacY/RafB_perm_fam"/>
</dbReference>
<evidence type="ECO:0000256" key="7">
    <source>
        <dbReference type="ARBA" id="ARBA00023136"/>
    </source>
</evidence>
<feature type="transmembrane region" description="Helical" evidence="8">
    <location>
        <begin position="355"/>
        <end position="375"/>
    </location>
</feature>
<name>A0AAW5HSL1_9CORY</name>
<evidence type="ECO:0000256" key="6">
    <source>
        <dbReference type="ARBA" id="ARBA00022989"/>
    </source>
</evidence>
<feature type="transmembrane region" description="Helical" evidence="8">
    <location>
        <begin position="111"/>
        <end position="132"/>
    </location>
</feature>
<dbReference type="Gene3D" id="1.20.1250.20">
    <property type="entry name" value="MFS general substrate transporter like domains"/>
    <property type="match status" value="2"/>
</dbReference>
<dbReference type="Pfam" id="PF01306">
    <property type="entry name" value="LacY_symp"/>
    <property type="match status" value="1"/>
</dbReference>
<evidence type="ECO:0000256" key="4">
    <source>
        <dbReference type="ARBA" id="ARBA00022519"/>
    </source>
</evidence>
<dbReference type="GO" id="GO:0015528">
    <property type="term" value="F:lactose:proton symporter activity"/>
    <property type="evidence" value="ECO:0007669"/>
    <property type="project" value="TreeGrafter"/>
</dbReference>
<dbReference type="NCBIfam" id="TIGR00882">
    <property type="entry name" value="2A0105"/>
    <property type="match status" value="1"/>
</dbReference>
<evidence type="ECO:0000256" key="1">
    <source>
        <dbReference type="ARBA" id="ARBA00004429"/>
    </source>
</evidence>
<dbReference type="Proteomes" id="UP001205920">
    <property type="component" value="Unassembled WGS sequence"/>
</dbReference>
<dbReference type="RefSeq" id="WP_252931324.1">
    <property type="nucleotide sequence ID" value="NZ_JAEUWV010000005.1"/>
</dbReference>
<protein>
    <submittedName>
        <fullName evidence="9">Oligosaccharide MFS transporter</fullName>
    </submittedName>
</protein>
<dbReference type="NCBIfam" id="NF007077">
    <property type="entry name" value="PRK09528.1"/>
    <property type="match status" value="1"/>
</dbReference>
<evidence type="ECO:0000256" key="8">
    <source>
        <dbReference type="SAM" id="Phobius"/>
    </source>
</evidence>
<comment type="subcellular location">
    <subcellularLocation>
        <location evidence="1">Cell inner membrane</location>
        <topology evidence="1">Multi-pass membrane protein</topology>
    </subcellularLocation>
</comment>
<dbReference type="SUPFAM" id="SSF103473">
    <property type="entry name" value="MFS general substrate transporter"/>
    <property type="match status" value="1"/>
</dbReference>
<feature type="transmembrane region" description="Helical" evidence="8">
    <location>
        <begin position="153"/>
        <end position="171"/>
    </location>
</feature>
<dbReference type="InterPro" id="IPR036259">
    <property type="entry name" value="MFS_trans_sf"/>
</dbReference>
<reference evidence="9 10" key="1">
    <citation type="submission" date="2021-01" db="EMBL/GenBank/DDBJ databases">
        <title>Identification and Characterization of Corynebacterium sp.</title>
        <authorList>
            <person name="Luo Q."/>
            <person name="Qu P."/>
            <person name="Chen Q."/>
        </authorList>
    </citation>
    <scope>NUCLEOTIDE SEQUENCE [LARGE SCALE GENOMIC DNA]</scope>
    <source>
        <strain evidence="9 10">MC-18</strain>
    </source>
</reference>
<evidence type="ECO:0000256" key="2">
    <source>
        <dbReference type="ARBA" id="ARBA00022448"/>
    </source>
</evidence>
<evidence type="ECO:0000313" key="9">
    <source>
        <dbReference type="EMBL" id="MCO6394458.1"/>
    </source>
</evidence>
<dbReference type="PRINTS" id="PR00174">
    <property type="entry name" value="LACYSMPORT"/>
</dbReference>
<proteinExistence type="predicted"/>
<evidence type="ECO:0000256" key="5">
    <source>
        <dbReference type="ARBA" id="ARBA00022692"/>
    </source>
</evidence>
<keyword evidence="6 8" id="KW-1133">Transmembrane helix</keyword>
<dbReference type="AlphaFoldDB" id="A0AAW5HSL1"/>
<feature type="transmembrane region" description="Helical" evidence="8">
    <location>
        <begin position="297"/>
        <end position="320"/>
    </location>
</feature>
<keyword evidence="7 8" id="KW-0472">Membrane</keyword>
<comment type="caution">
    <text evidence="9">The sequence shown here is derived from an EMBL/GenBank/DDBJ whole genome shotgun (WGS) entry which is preliminary data.</text>
</comment>
<organism evidence="9 10">
    <name type="scientific">Corynebacterium lipophilum</name>
    <dbReference type="NCBI Taxonomy" id="2804918"/>
    <lineage>
        <taxon>Bacteria</taxon>
        <taxon>Bacillati</taxon>
        <taxon>Actinomycetota</taxon>
        <taxon>Actinomycetes</taxon>
        <taxon>Mycobacteriales</taxon>
        <taxon>Corynebacteriaceae</taxon>
        <taxon>Corynebacterium</taxon>
    </lineage>
</organism>
<dbReference type="PANTHER" id="PTHR23522">
    <property type="entry name" value="BLL5896 PROTEIN"/>
    <property type="match status" value="1"/>
</dbReference>
<keyword evidence="10" id="KW-1185">Reference proteome</keyword>